<proteinExistence type="predicted"/>
<organism evidence="1 2">
    <name type="scientific">Paraburkholderia phytofirmans OLGA172</name>
    <dbReference type="NCBI Taxonomy" id="1417228"/>
    <lineage>
        <taxon>Bacteria</taxon>
        <taxon>Pseudomonadati</taxon>
        <taxon>Pseudomonadota</taxon>
        <taxon>Betaproteobacteria</taxon>
        <taxon>Burkholderiales</taxon>
        <taxon>Burkholderiaceae</taxon>
        <taxon>Paraburkholderia</taxon>
    </lineage>
</organism>
<evidence type="ECO:0000313" key="1">
    <source>
        <dbReference type="EMBL" id="ANB72134.1"/>
    </source>
</evidence>
<protein>
    <submittedName>
        <fullName evidence="1">Uncharacterized protein</fullName>
    </submittedName>
</protein>
<gene>
    <name evidence="1" type="ORF">AYM40_06930</name>
</gene>
<accession>A0A160FJ14</accession>
<reference evidence="1 2" key="1">
    <citation type="journal article" date="2016" name="Gene">
        <title>PacBio SMRT assembly of a complex multi-replicon genome reveals chlorocatechol degradative operon in a region of genome plasticity.</title>
        <authorList>
            <person name="Ricker N."/>
            <person name="Shen S.Y."/>
            <person name="Goordial J."/>
            <person name="Jin S."/>
            <person name="Fulthorpe R.R."/>
        </authorList>
    </citation>
    <scope>NUCLEOTIDE SEQUENCE [LARGE SCALE GENOMIC DNA]</scope>
    <source>
        <strain evidence="1 2">OLGA172</strain>
    </source>
</reference>
<dbReference type="AlphaFoldDB" id="A0A160FJ14"/>
<dbReference type="EMBL" id="CP014578">
    <property type="protein sequence ID" value="ANB72134.1"/>
    <property type="molecule type" value="Genomic_DNA"/>
</dbReference>
<sequence>MVNHVLPPTLQRDLRHVKNETHGEQGKPASETENYLCDKCKAHLGRRVALPSSLSNWGIDPCGGYTALDLHVELITVFTAAHLARNIQTKQWLSIDDIVKLFEVWQRTQSDEIHWLSRVQLAYLSLRLAENLLRAGSEVD</sequence>
<dbReference type="Proteomes" id="UP000076852">
    <property type="component" value="Chromosome 1"/>
</dbReference>
<evidence type="ECO:0000313" key="2">
    <source>
        <dbReference type="Proteomes" id="UP000076852"/>
    </source>
</evidence>
<dbReference type="KEGG" id="buz:AYM40_06930"/>
<keyword evidence="2" id="KW-1185">Reference proteome</keyword>
<name>A0A160FJ14_9BURK</name>